<dbReference type="PANTHER" id="PTHR31435">
    <property type="entry name" value="PROTEIN NATD1"/>
    <property type="match status" value="1"/>
</dbReference>
<dbReference type="InterPro" id="IPR045057">
    <property type="entry name" value="Gcn5-rel_NAT"/>
</dbReference>
<dbReference type="CDD" id="cd04301">
    <property type="entry name" value="NAT_SF"/>
    <property type="match status" value="1"/>
</dbReference>
<organism evidence="3 4">
    <name type="scientific">Streptomyces pilosus</name>
    <dbReference type="NCBI Taxonomy" id="28893"/>
    <lineage>
        <taxon>Bacteria</taxon>
        <taxon>Bacillati</taxon>
        <taxon>Actinomycetota</taxon>
        <taxon>Actinomycetes</taxon>
        <taxon>Kitasatosporales</taxon>
        <taxon>Streptomycetaceae</taxon>
        <taxon>Streptomyces</taxon>
    </lineage>
</organism>
<dbReference type="RefSeq" id="WP_189561542.1">
    <property type="nucleotide sequence ID" value="NZ_BMTU01000020.1"/>
</dbReference>
<dbReference type="Proteomes" id="UP000656732">
    <property type="component" value="Unassembled WGS sequence"/>
</dbReference>
<dbReference type="Pfam" id="PF14542">
    <property type="entry name" value="Acetyltransf_CG"/>
    <property type="match status" value="1"/>
</dbReference>
<comment type="caution">
    <text evidence="3">The sequence shown here is derived from an EMBL/GenBank/DDBJ whole genome shotgun (WGS) entry which is preliminary data.</text>
</comment>
<evidence type="ECO:0000313" key="4">
    <source>
        <dbReference type="Proteomes" id="UP000656732"/>
    </source>
</evidence>
<dbReference type="Gene3D" id="3.40.630.30">
    <property type="match status" value="1"/>
</dbReference>
<dbReference type="PROSITE" id="PS51186">
    <property type="entry name" value="GNAT"/>
    <property type="match status" value="1"/>
</dbReference>
<sequence>MPAQSLPDDSGVDVVDVAEASRFEVRLDGETVGFADYLRTDALVVYPHTVIDPAYNGRGLGSALARAVLDDARERGLPVLATCPFIAAWMARHPEYLALAYQNRSRVTD</sequence>
<evidence type="ECO:0000259" key="2">
    <source>
        <dbReference type="PROSITE" id="PS51729"/>
    </source>
</evidence>
<dbReference type="SUPFAM" id="SSF55729">
    <property type="entry name" value="Acyl-CoA N-acyltransferases (Nat)"/>
    <property type="match status" value="1"/>
</dbReference>
<proteinExistence type="predicted"/>
<dbReference type="PANTHER" id="PTHR31435:SF10">
    <property type="entry name" value="BSR4717 PROTEIN"/>
    <property type="match status" value="1"/>
</dbReference>
<evidence type="ECO:0000259" key="1">
    <source>
        <dbReference type="PROSITE" id="PS51186"/>
    </source>
</evidence>
<feature type="domain" description="N-acetyltransferase" evidence="2">
    <location>
        <begin position="15"/>
        <end position="101"/>
    </location>
</feature>
<feature type="domain" description="N-acetyltransferase" evidence="1">
    <location>
        <begin position="1"/>
        <end position="109"/>
    </location>
</feature>
<dbReference type="InterPro" id="IPR016181">
    <property type="entry name" value="Acyl_CoA_acyltransferase"/>
</dbReference>
<evidence type="ECO:0000313" key="3">
    <source>
        <dbReference type="EMBL" id="GGR07356.1"/>
    </source>
</evidence>
<dbReference type="AlphaFoldDB" id="A0A918F5S5"/>
<name>A0A918F5S5_9ACTN</name>
<gene>
    <name evidence="3" type="ORF">GCM10010280_63880</name>
</gene>
<dbReference type="InterPro" id="IPR031165">
    <property type="entry name" value="GNAT_YJDJ"/>
</dbReference>
<keyword evidence="4" id="KW-1185">Reference proteome</keyword>
<dbReference type="GO" id="GO:0016747">
    <property type="term" value="F:acyltransferase activity, transferring groups other than amino-acyl groups"/>
    <property type="evidence" value="ECO:0007669"/>
    <property type="project" value="InterPro"/>
</dbReference>
<accession>A0A918F5S5</accession>
<reference evidence="3" key="2">
    <citation type="submission" date="2020-09" db="EMBL/GenBank/DDBJ databases">
        <authorList>
            <person name="Sun Q."/>
            <person name="Ohkuma M."/>
        </authorList>
    </citation>
    <scope>NUCLEOTIDE SEQUENCE</scope>
    <source>
        <strain evidence="3">JCM 4403</strain>
    </source>
</reference>
<dbReference type="InterPro" id="IPR000182">
    <property type="entry name" value="GNAT_dom"/>
</dbReference>
<reference evidence="3" key="1">
    <citation type="journal article" date="2014" name="Int. J. Syst. Evol. Microbiol.">
        <title>Complete genome sequence of Corynebacterium casei LMG S-19264T (=DSM 44701T), isolated from a smear-ripened cheese.</title>
        <authorList>
            <consortium name="US DOE Joint Genome Institute (JGI-PGF)"/>
            <person name="Walter F."/>
            <person name="Albersmeier A."/>
            <person name="Kalinowski J."/>
            <person name="Ruckert C."/>
        </authorList>
    </citation>
    <scope>NUCLEOTIDE SEQUENCE</scope>
    <source>
        <strain evidence="3">JCM 4403</strain>
    </source>
</reference>
<protein>
    <submittedName>
        <fullName evidence="3">N-acetyltransferase</fullName>
    </submittedName>
</protein>
<dbReference type="EMBL" id="BMTU01000020">
    <property type="protein sequence ID" value="GGR07356.1"/>
    <property type="molecule type" value="Genomic_DNA"/>
</dbReference>
<dbReference type="PROSITE" id="PS51729">
    <property type="entry name" value="GNAT_YJDJ"/>
    <property type="match status" value="1"/>
</dbReference>